<reference evidence="3" key="1">
    <citation type="submission" date="2015-07" db="EMBL/GenBank/DDBJ databases">
        <title>Draft genome sequence of the purine-degrading Gottschalkia purinilyticum DSM 1384 (formerly Clostridium purinilyticum).</title>
        <authorList>
            <person name="Poehlein A."/>
            <person name="Schiel-Bengelsdorf B."/>
            <person name="Bengelsdorf F.R."/>
            <person name="Daniel R."/>
            <person name="Duerre P."/>
        </authorList>
    </citation>
    <scope>NUCLEOTIDE SEQUENCE [LARGE SCALE GENOMIC DNA]</scope>
    <source>
        <strain evidence="3">DSM 1384</strain>
    </source>
</reference>
<keyword evidence="1" id="KW-0812">Transmembrane</keyword>
<keyword evidence="1" id="KW-1133">Transmembrane helix</keyword>
<feature type="transmembrane region" description="Helical" evidence="1">
    <location>
        <begin position="35"/>
        <end position="56"/>
    </location>
</feature>
<dbReference type="RefSeq" id="WP_050356345.1">
    <property type="nucleotide sequence ID" value="NZ_LGSS01000018.1"/>
</dbReference>
<gene>
    <name evidence="2" type="ORF">CLPU_18c00560</name>
</gene>
<keyword evidence="3" id="KW-1185">Reference proteome</keyword>
<accession>A0A0L0W785</accession>
<evidence type="ECO:0000313" key="3">
    <source>
        <dbReference type="Proteomes" id="UP000037267"/>
    </source>
</evidence>
<sequence>MLSKFLIIVFCLLSFSYFKNIFLSRGAGRNIFDSVEKVIFSTIISIIGFMLIIFILESLFKLSINTISIIEGIIIGWIVALFAHIKNV</sequence>
<protein>
    <submittedName>
        <fullName evidence="2">Uncharacterized protein</fullName>
    </submittedName>
</protein>
<comment type="caution">
    <text evidence="2">The sequence shown here is derived from an EMBL/GenBank/DDBJ whole genome shotgun (WGS) entry which is preliminary data.</text>
</comment>
<name>A0A0L0W785_GOTPU</name>
<proteinExistence type="predicted"/>
<evidence type="ECO:0000313" key="2">
    <source>
        <dbReference type="EMBL" id="KNF07374.1"/>
    </source>
</evidence>
<feature type="transmembrane region" description="Helical" evidence="1">
    <location>
        <begin position="6"/>
        <end position="23"/>
    </location>
</feature>
<dbReference type="OrthoDB" id="9966933at2"/>
<dbReference type="AlphaFoldDB" id="A0A0L0W785"/>
<dbReference type="EMBL" id="LGSS01000018">
    <property type="protein sequence ID" value="KNF07374.1"/>
    <property type="molecule type" value="Genomic_DNA"/>
</dbReference>
<keyword evidence="1" id="KW-0472">Membrane</keyword>
<feature type="transmembrane region" description="Helical" evidence="1">
    <location>
        <begin position="62"/>
        <end position="83"/>
    </location>
</feature>
<dbReference type="Proteomes" id="UP000037267">
    <property type="component" value="Unassembled WGS sequence"/>
</dbReference>
<organism evidence="2 3">
    <name type="scientific">Gottschalkia purinilytica</name>
    <name type="common">Clostridium purinilyticum</name>
    <dbReference type="NCBI Taxonomy" id="1503"/>
    <lineage>
        <taxon>Bacteria</taxon>
        <taxon>Bacillati</taxon>
        <taxon>Bacillota</taxon>
        <taxon>Tissierellia</taxon>
        <taxon>Tissierellales</taxon>
        <taxon>Gottschalkiaceae</taxon>
        <taxon>Gottschalkia</taxon>
    </lineage>
</organism>
<evidence type="ECO:0000256" key="1">
    <source>
        <dbReference type="SAM" id="Phobius"/>
    </source>
</evidence>